<reference evidence="2" key="1">
    <citation type="submission" date="2018-06" db="EMBL/GenBank/DDBJ databases">
        <authorList>
            <consortium name="GenomeTrakr network: Whole genome sequencing for foodborne pathogen traceback"/>
        </authorList>
    </citation>
    <scope>NUCLEOTIDE SEQUENCE</scope>
    <source>
        <strain evidence="2">FSIS11810940</strain>
    </source>
</reference>
<dbReference type="Pfam" id="PF13935">
    <property type="entry name" value="Ead_Ea22"/>
    <property type="match status" value="1"/>
</dbReference>
<accession>A0A5Z9CB81</accession>
<sequence length="241" mass="27273">MSNIDKQALRERYSPKPVPKCHICGEEMTIQRMSASRITYGCTGEGDDGYFKFGRTFVDEHYEKSRVTVVDVSDPDVLALLDELDSANGYASAYEAEKWHYHGLAESEGERADRAEKRVAELERSETQLINERDDAESALNDAYKAVMGQAPEWSNWFSFGNAIDEIELACELWRNQTDDVIQFRQRIAELEAREVNLSKLSVGEVMHMSGFSRDYAEGWCAGNDNAIHEIRTAGIKVKGE</sequence>
<organism evidence="2">
    <name type="scientific">Salmonella enterica subsp. enterica serovar Braenderup</name>
    <dbReference type="NCBI Taxonomy" id="149391"/>
    <lineage>
        <taxon>Bacteria</taxon>
        <taxon>Pseudomonadati</taxon>
        <taxon>Pseudomonadota</taxon>
        <taxon>Gammaproteobacteria</taxon>
        <taxon>Enterobacterales</taxon>
        <taxon>Enterobacteriaceae</taxon>
        <taxon>Salmonella</taxon>
    </lineage>
</organism>
<evidence type="ECO:0000313" key="2">
    <source>
        <dbReference type="EMBL" id="ECT0409017.1"/>
    </source>
</evidence>
<comment type="caution">
    <text evidence="2">The sequence shown here is derived from an EMBL/GenBank/DDBJ whole genome shotgun (WGS) entry which is preliminary data.</text>
</comment>
<gene>
    <name evidence="2" type="ORF">DQQ63_02915</name>
</gene>
<dbReference type="AlphaFoldDB" id="A0A5Z9CB81"/>
<proteinExistence type="predicted"/>
<name>A0A5Z9CB81_SALET</name>
<evidence type="ECO:0000256" key="1">
    <source>
        <dbReference type="SAM" id="Coils"/>
    </source>
</evidence>
<keyword evidence="1" id="KW-0175">Coiled coil</keyword>
<dbReference type="EMBL" id="AAKLND010000002">
    <property type="protein sequence ID" value="ECT0409017.1"/>
    <property type="molecule type" value="Genomic_DNA"/>
</dbReference>
<feature type="coiled-coil region" evidence="1">
    <location>
        <begin position="105"/>
        <end position="142"/>
    </location>
</feature>
<dbReference type="InterPro" id="IPR025153">
    <property type="entry name" value="Ead_Ea22"/>
</dbReference>
<protein>
    <submittedName>
        <fullName evidence="2">Ead/Ea22-like family protein</fullName>
    </submittedName>
</protein>